<protein>
    <submittedName>
        <fullName evidence="1">Uncharacterized protein</fullName>
    </submittedName>
</protein>
<dbReference type="AlphaFoldDB" id="A0A0F8WI02"/>
<feature type="non-terminal residue" evidence="1">
    <location>
        <position position="1"/>
    </location>
</feature>
<accession>A0A0F8WI02</accession>
<gene>
    <name evidence="1" type="ORF">LCGC14_3151460</name>
</gene>
<name>A0A0F8WI02_9ZZZZ</name>
<dbReference type="EMBL" id="LAZR01069385">
    <property type="protein sequence ID" value="KKK47805.1"/>
    <property type="molecule type" value="Genomic_DNA"/>
</dbReference>
<sequence length="58" mass="6537">ELWPSFKGLLREGVTSGYTVKKQIKILQRKYTKGHVSCDGIVTPLVLDDSLLMPSLLY</sequence>
<evidence type="ECO:0000313" key="1">
    <source>
        <dbReference type="EMBL" id="KKK47805.1"/>
    </source>
</evidence>
<reference evidence="1" key="1">
    <citation type="journal article" date="2015" name="Nature">
        <title>Complex archaea that bridge the gap between prokaryotes and eukaryotes.</title>
        <authorList>
            <person name="Spang A."/>
            <person name="Saw J.H."/>
            <person name="Jorgensen S.L."/>
            <person name="Zaremba-Niedzwiedzka K."/>
            <person name="Martijn J."/>
            <person name="Lind A.E."/>
            <person name="van Eijk R."/>
            <person name="Schleper C."/>
            <person name="Guy L."/>
            <person name="Ettema T.J."/>
        </authorList>
    </citation>
    <scope>NUCLEOTIDE SEQUENCE</scope>
</reference>
<comment type="caution">
    <text evidence="1">The sequence shown here is derived from an EMBL/GenBank/DDBJ whole genome shotgun (WGS) entry which is preliminary data.</text>
</comment>
<proteinExistence type="predicted"/>
<organism evidence="1">
    <name type="scientific">marine sediment metagenome</name>
    <dbReference type="NCBI Taxonomy" id="412755"/>
    <lineage>
        <taxon>unclassified sequences</taxon>
        <taxon>metagenomes</taxon>
        <taxon>ecological metagenomes</taxon>
    </lineage>
</organism>